<gene>
    <name evidence="1" type="ORF">P0O15_03630</name>
</gene>
<dbReference type="Proteomes" id="UP001220010">
    <property type="component" value="Unassembled WGS sequence"/>
</dbReference>
<reference evidence="1 2" key="1">
    <citation type="submission" date="2023-03" db="EMBL/GenBank/DDBJ databases">
        <title>WGS of Methanotrichaceae archaeon Mx.</title>
        <authorList>
            <person name="Sorokin D.Y."/>
            <person name="Merkel A.Y."/>
        </authorList>
    </citation>
    <scope>NUCLEOTIDE SEQUENCE [LARGE SCALE GENOMIC DNA]</scope>
    <source>
        <strain evidence="1 2">Mx</strain>
    </source>
</reference>
<keyword evidence="2" id="KW-1185">Reference proteome</keyword>
<sequence>MFEPDEESVVLEIICGLMDISPEEMMNIGEMAKKILVFDPDTQTEEEAVGRLKSAVTEMSKEEALVAGVFISGLLRCNLRDQFMQAAGGYDPYEVEEADEGCGCGTGCGCGMGGPAERGSR</sequence>
<comment type="caution">
    <text evidence="1">The sequence shown here is derived from an EMBL/GenBank/DDBJ whole genome shotgun (WGS) entry which is preliminary data.</text>
</comment>
<evidence type="ECO:0000313" key="1">
    <source>
        <dbReference type="EMBL" id="MDF0590264.1"/>
    </source>
</evidence>
<dbReference type="RefSeq" id="WP_316966017.1">
    <property type="nucleotide sequence ID" value="NZ_JARFPK010000009.1"/>
</dbReference>
<name>A0ABT5X6F2_9EURY</name>
<dbReference type="EMBL" id="JARFPK010000009">
    <property type="protein sequence ID" value="MDF0590264.1"/>
    <property type="molecule type" value="Genomic_DNA"/>
</dbReference>
<accession>A0ABT5X6F2</accession>
<evidence type="ECO:0000313" key="2">
    <source>
        <dbReference type="Proteomes" id="UP001220010"/>
    </source>
</evidence>
<organism evidence="1 2">
    <name type="scientific">Candidatus Methanocrinis natronophilus</name>
    <dbReference type="NCBI Taxonomy" id="3033396"/>
    <lineage>
        <taxon>Archaea</taxon>
        <taxon>Methanobacteriati</taxon>
        <taxon>Methanobacteriota</taxon>
        <taxon>Stenosarchaea group</taxon>
        <taxon>Methanomicrobia</taxon>
        <taxon>Methanotrichales</taxon>
        <taxon>Methanotrichaceae</taxon>
        <taxon>Methanocrinis</taxon>
    </lineage>
</organism>
<proteinExistence type="predicted"/>
<protein>
    <submittedName>
        <fullName evidence="1">Uncharacterized protein</fullName>
    </submittedName>
</protein>